<dbReference type="EMBL" id="BMAU01021339">
    <property type="protein sequence ID" value="GFY16467.1"/>
    <property type="molecule type" value="Genomic_DNA"/>
</dbReference>
<name>A0A8X6SW46_TRICX</name>
<gene>
    <name evidence="2" type="ORF">TNCV_734961</name>
</gene>
<dbReference type="AlphaFoldDB" id="A0A8X6SW46"/>
<protein>
    <submittedName>
        <fullName evidence="2">Uncharacterized protein</fullName>
    </submittedName>
</protein>
<evidence type="ECO:0000313" key="2">
    <source>
        <dbReference type="EMBL" id="GFY16467.1"/>
    </source>
</evidence>
<evidence type="ECO:0000313" key="3">
    <source>
        <dbReference type="Proteomes" id="UP000887159"/>
    </source>
</evidence>
<feature type="region of interest" description="Disordered" evidence="1">
    <location>
        <begin position="1"/>
        <end position="37"/>
    </location>
</feature>
<organism evidence="2 3">
    <name type="scientific">Trichonephila clavipes</name>
    <name type="common">Golden silk orbweaver</name>
    <name type="synonym">Nephila clavipes</name>
    <dbReference type="NCBI Taxonomy" id="2585209"/>
    <lineage>
        <taxon>Eukaryota</taxon>
        <taxon>Metazoa</taxon>
        <taxon>Ecdysozoa</taxon>
        <taxon>Arthropoda</taxon>
        <taxon>Chelicerata</taxon>
        <taxon>Arachnida</taxon>
        <taxon>Araneae</taxon>
        <taxon>Araneomorphae</taxon>
        <taxon>Entelegynae</taxon>
        <taxon>Araneoidea</taxon>
        <taxon>Nephilidae</taxon>
        <taxon>Trichonephila</taxon>
    </lineage>
</organism>
<evidence type="ECO:0000256" key="1">
    <source>
        <dbReference type="SAM" id="MobiDB-lite"/>
    </source>
</evidence>
<comment type="caution">
    <text evidence="2">The sequence shown here is derived from an EMBL/GenBank/DDBJ whole genome shotgun (WGS) entry which is preliminary data.</text>
</comment>
<proteinExistence type="predicted"/>
<keyword evidence="3" id="KW-1185">Reference proteome</keyword>
<sequence length="175" mass="20098">MGKKRLSSPVLDIPDREQRSSTSRSSENHISTKTRGGYDLAQAERTAIRQVREVHPEWHPQEPRPLVVFSEWQLPHDIFGYSPEYYYQFRFRMTTRDDLFLDAVPMVWGPDKVPPVTCVEAEAGRRSSSSRRLRGVVLVLSTCDTNVIADPHKLYKSISEASHHTEDMNSRIAES</sequence>
<dbReference type="Proteomes" id="UP000887159">
    <property type="component" value="Unassembled WGS sequence"/>
</dbReference>
<accession>A0A8X6SW46</accession>
<reference evidence="2" key="1">
    <citation type="submission" date="2020-08" db="EMBL/GenBank/DDBJ databases">
        <title>Multicomponent nature underlies the extraordinary mechanical properties of spider dragline silk.</title>
        <authorList>
            <person name="Kono N."/>
            <person name="Nakamura H."/>
            <person name="Mori M."/>
            <person name="Yoshida Y."/>
            <person name="Ohtoshi R."/>
            <person name="Malay A.D."/>
            <person name="Moran D.A.P."/>
            <person name="Tomita M."/>
            <person name="Numata K."/>
            <person name="Arakawa K."/>
        </authorList>
    </citation>
    <scope>NUCLEOTIDE SEQUENCE</scope>
</reference>